<dbReference type="InterPro" id="IPR036265">
    <property type="entry name" value="HIT-like_sf"/>
</dbReference>
<keyword evidence="1" id="KW-0808">Transferase</keyword>
<evidence type="ECO:0000256" key="5">
    <source>
        <dbReference type="PIRSR" id="PIRSR000808-3"/>
    </source>
</evidence>
<comment type="cofactor">
    <cofactor evidence="5">
        <name>Zn(2+)</name>
        <dbReference type="ChEBI" id="CHEBI:29105"/>
    </cofactor>
    <text evidence="5">Binds 1 zinc ion per subunit.</text>
</comment>
<dbReference type="GO" id="GO:0008270">
    <property type="term" value="F:zinc ion binding"/>
    <property type="evidence" value="ECO:0007669"/>
    <property type="project" value="InterPro"/>
</dbReference>
<dbReference type="InterPro" id="IPR011146">
    <property type="entry name" value="HIT-like"/>
</dbReference>
<feature type="domain" description="HIT" evidence="7">
    <location>
        <begin position="192"/>
        <end position="298"/>
    </location>
</feature>
<dbReference type="PANTHER" id="PTHR42763:SF2">
    <property type="entry name" value="ADP-GLUCOSE PHOSPHORYLASE"/>
    <property type="match status" value="1"/>
</dbReference>
<feature type="binding site" evidence="5">
    <location>
        <position position="43"/>
    </location>
    <ligand>
        <name>Zn(2+)</name>
        <dbReference type="ChEBI" id="CHEBI:29105"/>
    </ligand>
</feature>
<evidence type="ECO:0000259" key="7">
    <source>
        <dbReference type="PROSITE" id="PS51084"/>
    </source>
</evidence>
<feature type="binding site" evidence="5">
    <location>
        <position position="159"/>
    </location>
    <ligand>
        <name>Zn(2+)</name>
        <dbReference type="ChEBI" id="CHEBI:29105"/>
    </ligand>
</feature>
<name>A0A938YXQ1_9ARCH</name>
<dbReference type="InterPro" id="IPR001937">
    <property type="entry name" value="GalP_UDPtransf1"/>
</dbReference>
<dbReference type="PROSITE" id="PS51084">
    <property type="entry name" value="HIT_2"/>
    <property type="match status" value="1"/>
</dbReference>
<evidence type="ECO:0000313" key="9">
    <source>
        <dbReference type="Proteomes" id="UP000809243"/>
    </source>
</evidence>
<dbReference type="Gene3D" id="3.30.428.10">
    <property type="entry name" value="HIT-like"/>
    <property type="match status" value="2"/>
</dbReference>
<feature type="binding site" evidence="5">
    <location>
        <position position="108"/>
    </location>
    <ligand>
        <name>Zn(2+)</name>
        <dbReference type="ChEBI" id="CHEBI:29105"/>
    </ligand>
</feature>
<dbReference type="InterPro" id="IPR005849">
    <property type="entry name" value="GalP_Utransf_N"/>
</dbReference>
<dbReference type="PANTHER" id="PTHR42763">
    <property type="entry name" value="ADP-GLUCOSE PHOSPHORYLASE"/>
    <property type="match status" value="1"/>
</dbReference>
<evidence type="ECO:0000313" key="8">
    <source>
        <dbReference type="EMBL" id="MBN2067601.1"/>
    </source>
</evidence>
<dbReference type="PIRSF" id="PIRSF000808">
    <property type="entry name" value="GalT"/>
    <property type="match status" value="1"/>
</dbReference>
<protein>
    <submittedName>
        <fullName evidence="8">Galactose-1-phosphate uridylyltransferase</fullName>
    </submittedName>
</protein>
<evidence type="ECO:0000256" key="1">
    <source>
        <dbReference type="ARBA" id="ARBA00022679"/>
    </source>
</evidence>
<dbReference type="EMBL" id="JAFGDB010000066">
    <property type="protein sequence ID" value="MBN2067601.1"/>
    <property type="molecule type" value="Genomic_DNA"/>
</dbReference>
<reference evidence="8" key="1">
    <citation type="submission" date="2021-01" db="EMBL/GenBank/DDBJ databases">
        <title>Active Sulfur Cycling in an Early Earth Analoge.</title>
        <authorList>
            <person name="Hahn C.R."/>
            <person name="Youssef N.H."/>
            <person name="Elshahed M."/>
        </authorList>
    </citation>
    <scope>NUCLEOTIDE SEQUENCE</scope>
    <source>
        <strain evidence="8">Zod_Metabat.1151</strain>
    </source>
</reference>
<evidence type="ECO:0000256" key="4">
    <source>
        <dbReference type="PIRSR" id="PIRSR000808-1"/>
    </source>
</evidence>
<feature type="binding site" evidence="5">
    <location>
        <position position="40"/>
    </location>
    <ligand>
        <name>Zn(2+)</name>
        <dbReference type="ChEBI" id="CHEBI:29105"/>
    </ligand>
</feature>
<evidence type="ECO:0000256" key="3">
    <source>
        <dbReference type="ARBA" id="ARBA00023277"/>
    </source>
</evidence>
<gene>
    <name evidence="8" type="primary">galT</name>
    <name evidence="8" type="ORF">JW744_03990</name>
</gene>
<keyword evidence="2 8" id="KW-0548">Nucleotidyltransferase</keyword>
<keyword evidence="3" id="KW-0119">Carbohydrate metabolism</keyword>
<evidence type="ECO:0000256" key="6">
    <source>
        <dbReference type="PROSITE-ProRule" id="PRU00464"/>
    </source>
</evidence>
<keyword evidence="5" id="KW-0479">Metal-binding</keyword>
<feature type="active site" description="Tele-UMP-histidine intermediate" evidence="4">
    <location>
        <position position="161"/>
    </location>
</feature>
<sequence>MHELRKDYIFSRWVIVNTERAKRPKDFIKQHPKINESGPCPFCPGNESLTPPEIARISDGKGWQIRVFPNKFPAVTLKGSSDLKTRDSYFTSGDAFGQHEVIVETPNHREKFTGLSVERIAQLLQMFATRIEALYKIPGIKYVSVFKNHGLEAGTSLSHEHTQIIAYNKLPNNVLREVKAIEAHYRKHRKCPYCEVIEIEKKGPRRIAENKSFFAFTPYASIFEFEAGIFPKRHVARLSKLDEEEMRDLAELIKKVVGKLSELDAPYNMYLHEAPPGRKHHLHVKIVPRLITWGGFEHCTGCIINTVSPEQAAEFYRSEAKG</sequence>
<comment type="caution">
    <text evidence="8">The sequence shown here is derived from an EMBL/GenBank/DDBJ whole genome shotgun (WGS) entry which is preliminary data.</text>
</comment>
<dbReference type="AlphaFoldDB" id="A0A938YXQ1"/>
<accession>A0A938YXQ1</accession>
<proteinExistence type="predicted"/>
<comment type="caution">
    <text evidence="6">Lacks conserved residue(s) required for the propagation of feature annotation.</text>
</comment>
<dbReference type="GO" id="GO:0006012">
    <property type="term" value="P:galactose metabolic process"/>
    <property type="evidence" value="ECO:0007669"/>
    <property type="project" value="InterPro"/>
</dbReference>
<keyword evidence="5" id="KW-0862">Zinc</keyword>
<dbReference type="SUPFAM" id="SSF54197">
    <property type="entry name" value="HIT-like"/>
    <property type="match status" value="2"/>
</dbReference>
<dbReference type="Pfam" id="PF01230">
    <property type="entry name" value="HIT"/>
    <property type="match status" value="1"/>
</dbReference>
<dbReference type="Proteomes" id="UP000809243">
    <property type="component" value="Unassembled WGS sequence"/>
</dbReference>
<evidence type="ECO:0000256" key="2">
    <source>
        <dbReference type="ARBA" id="ARBA00022695"/>
    </source>
</evidence>
<dbReference type="InterPro" id="IPR053177">
    <property type="entry name" value="ADP-glucose_phosphorylase"/>
</dbReference>
<dbReference type="NCBIfam" id="TIGR00209">
    <property type="entry name" value="galT_1"/>
    <property type="match status" value="1"/>
</dbReference>
<organism evidence="8 9">
    <name type="scientific">Candidatus Iainarchaeum sp</name>
    <dbReference type="NCBI Taxonomy" id="3101447"/>
    <lineage>
        <taxon>Archaea</taxon>
        <taxon>Candidatus Iainarchaeota</taxon>
        <taxon>Candidatus Iainarchaeia</taxon>
        <taxon>Candidatus Iainarchaeales</taxon>
        <taxon>Candidatus Iainarchaeaceae</taxon>
        <taxon>Candidatus Iainarchaeum</taxon>
    </lineage>
</organism>
<dbReference type="Pfam" id="PF01087">
    <property type="entry name" value="GalP_UDP_transf"/>
    <property type="match status" value="1"/>
</dbReference>
<dbReference type="GO" id="GO:0008108">
    <property type="term" value="F:UDP-glucose:hexose-1-phosphate uridylyltransferase activity"/>
    <property type="evidence" value="ECO:0007669"/>
    <property type="project" value="InterPro"/>
</dbReference>